<sequence>MAKKNVLELWSIFKERLSPPDLKTLASLLIDSNRKRIDKNQLIVSALVLFKKDEFLRRCFTDFLTKSQEDKDMSEVEVESLENFCKMVSEDLGPSEFLKLVSSIKDFGKQKIKLSQLRKSVSLLYKTKGQEDDHGKTLEDTGLELEEGEIREDGLLRDPKVKQNYLGIRASVGEKSKEDPKTEIRVSEEPELVKDVDKIKLEGKKRRILQPEQAERTLKKPRMLERVTPSYKLIPEEERCPVSNSVLNNKYTLIKFDDPSGIKKQSKYEEAMARCEDHMFEADVLMETLKSAVENAEKVIAEEMSVEDLGVKFYRCIQRLYCRDMSEIVRENHKRALPVILIRLNQKLDELTVARESWIPMWKRVFEENTAKQREATAQGLRKKVKENSRF</sequence>
<gene>
    <name evidence="2" type="ORF">ERUC_LOCUS31880</name>
</gene>
<dbReference type="EMBL" id="CAKOAT010445154">
    <property type="protein sequence ID" value="CAH8373648.1"/>
    <property type="molecule type" value="Genomic_DNA"/>
</dbReference>
<comment type="caution">
    <text evidence="2">The sequence shown here is derived from an EMBL/GenBank/DDBJ whole genome shotgun (WGS) entry which is preliminary data.</text>
</comment>
<accession>A0ABC8L668</accession>
<keyword evidence="3" id="KW-1185">Reference proteome</keyword>
<organism evidence="2 3">
    <name type="scientific">Eruca vesicaria subsp. sativa</name>
    <name type="common">Garden rocket</name>
    <name type="synonym">Eruca sativa</name>
    <dbReference type="NCBI Taxonomy" id="29727"/>
    <lineage>
        <taxon>Eukaryota</taxon>
        <taxon>Viridiplantae</taxon>
        <taxon>Streptophyta</taxon>
        <taxon>Embryophyta</taxon>
        <taxon>Tracheophyta</taxon>
        <taxon>Spermatophyta</taxon>
        <taxon>Magnoliopsida</taxon>
        <taxon>eudicotyledons</taxon>
        <taxon>Gunneridae</taxon>
        <taxon>Pentapetalae</taxon>
        <taxon>rosids</taxon>
        <taxon>malvids</taxon>
        <taxon>Brassicales</taxon>
        <taxon>Brassicaceae</taxon>
        <taxon>Brassiceae</taxon>
        <taxon>Eruca</taxon>
    </lineage>
</organism>
<dbReference type="AlphaFoldDB" id="A0ABC8L668"/>
<feature type="domain" description="Histone deacetylase interacting" evidence="1">
    <location>
        <begin position="223"/>
        <end position="313"/>
    </location>
</feature>
<evidence type="ECO:0000259" key="1">
    <source>
        <dbReference type="SMART" id="SM00761"/>
    </source>
</evidence>
<dbReference type="Proteomes" id="UP001642260">
    <property type="component" value="Unassembled WGS sequence"/>
</dbReference>
<dbReference type="SMART" id="SM00761">
    <property type="entry name" value="HDAC_interact"/>
    <property type="match status" value="1"/>
</dbReference>
<proteinExistence type="predicted"/>
<dbReference type="PANTHER" id="PTHR12346">
    <property type="entry name" value="SIN3B-RELATED"/>
    <property type="match status" value="1"/>
</dbReference>
<dbReference type="InterPro" id="IPR013194">
    <property type="entry name" value="HDAC_interact_dom"/>
</dbReference>
<evidence type="ECO:0000313" key="3">
    <source>
        <dbReference type="Proteomes" id="UP001642260"/>
    </source>
</evidence>
<name>A0ABC8L668_ERUVS</name>
<dbReference type="Pfam" id="PF08295">
    <property type="entry name" value="Sin3_corepress"/>
    <property type="match status" value="1"/>
</dbReference>
<dbReference type="PANTHER" id="PTHR12346:SF23">
    <property type="entry name" value="PAIRED AMPHIPATHIC HELIX SIN3-LIKE PROTEIN-RELATED"/>
    <property type="match status" value="1"/>
</dbReference>
<dbReference type="InterPro" id="IPR039774">
    <property type="entry name" value="Sin3-like"/>
</dbReference>
<evidence type="ECO:0000313" key="2">
    <source>
        <dbReference type="EMBL" id="CAH8373648.1"/>
    </source>
</evidence>
<reference evidence="2 3" key="1">
    <citation type="submission" date="2022-03" db="EMBL/GenBank/DDBJ databases">
        <authorList>
            <person name="Macdonald S."/>
            <person name="Ahmed S."/>
            <person name="Newling K."/>
        </authorList>
    </citation>
    <scope>NUCLEOTIDE SEQUENCE [LARGE SCALE GENOMIC DNA]</scope>
</reference>
<protein>
    <recommendedName>
        <fullName evidence="1">Histone deacetylase interacting domain-containing protein</fullName>
    </recommendedName>
</protein>